<dbReference type="InterPro" id="IPR011059">
    <property type="entry name" value="Metal-dep_hydrolase_composite"/>
</dbReference>
<dbReference type="InterPro" id="IPR051781">
    <property type="entry name" value="Metallo-dep_Hydrolase"/>
</dbReference>
<dbReference type="STRING" id="394193.SAMN04489732_13310"/>
<dbReference type="RefSeq" id="WP_091628848.1">
    <property type="nucleotide sequence ID" value="NZ_FOEF01000033.1"/>
</dbReference>
<organism evidence="2 3">
    <name type="scientific">Amycolatopsis saalfeldensis</name>
    <dbReference type="NCBI Taxonomy" id="394193"/>
    <lineage>
        <taxon>Bacteria</taxon>
        <taxon>Bacillati</taxon>
        <taxon>Actinomycetota</taxon>
        <taxon>Actinomycetes</taxon>
        <taxon>Pseudonocardiales</taxon>
        <taxon>Pseudonocardiaceae</taxon>
        <taxon>Amycolatopsis</taxon>
    </lineage>
</organism>
<dbReference type="Gene3D" id="1.20.58.520">
    <property type="entry name" value="Amidohydrolase"/>
    <property type="match status" value="1"/>
</dbReference>
<dbReference type="Pfam" id="PF01979">
    <property type="entry name" value="Amidohydro_1"/>
    <property type="match status" value="1"/>
</dbReference>
<feature type="domain" description="Amidohydrolase-related" evidence="1">
    <location>
        <begin position="51"/>
        <end position="400"/>
    </location>
</feature>
<evidence type="ECO:0000313" key="2">
    <source>
        <dbReference type="EMBL" id="SEP53895.1"/>
    </source>
</evidence>
<dbReference type="Gene3D" id="3.40.50.10910">
    <property type="entry name" value="Amidohydrolase"/>
    <property type="match status" value="1"/>
</dbReference>
<protein>
    <submittedName>
        <fullName evidence="2">Imidazolonepropionase</fullName>
    </submittedName>
</protein>
<dbReference type="SUPFAM" id="SSF51338">
    <property type="entry name" value="Composite domain of metallo-dependent hydrolases"/>
    <property type="match status" value="1"/>
</dbReference>
<dbReference type="PANTHER" id="PTHR43135">
    <property type="entry name" value="ALPHA-D-RIBOSE 1-METHYLPHOSPHONATE 5-TRIPHOSPHATE DIPHOSPHATASE"/>
    <property type="match status" value="1"/>
</dbReference>
<dbReference type="OrthoDB" id="3514520at2"/>
<dbReference type="GO" id="GO:0016810">
    <property type="term" value="F:hydrolase activity, acting on carbon-nitrogen (but not peptide) bonds"/>
    <property type="evidence" value="ECO:0007669"/>
    <property type="project" value="InterPro"/>
</dbReference>
<proteinExistence type="predicted"/>
<dbReference type="Gene3D" id="2.30.40.10">
    <property type="entry name" value="Urease, subunit C, domain 1"/>
    <property type="match status" value="1"/>
</dbReference>
<dbReference type="InterPro" id="IPR006680">
    <property type="entry name" value="Amidohydro-rel"/>
</dbReference>
<evidence type="ECO:0000313" key="3">
    <source>
        <dbReference type="Proteomes" id="UP000198582"/>
    </source>
</evidence>
<sequence>MATLIRQVAVFDGTQHLPGQDVLIDGGLIAATGPALAVPPGATVIDGTGKTLLPGLIDAHVHTTSATQLRQSLVFGVTTELDMGGEPEMSRRLRALARTRDDVADLRIATTGATAPHGHPGQLVEIGLLKPFPTIEGPDDAARFVADRIADGADHLKIFIEDGTVAGKPMPTMSDETVIALVEAAHAHGLRTAAHTWTRGAVRQAIACGVDILAHPPSDGPSGQKLIEAVAAAGCTVVATLPPLAGMSASPPEFDLAQDPRLRPYADPEWLAGLDRIRAIDPGSRMGPLGVRTSDAADASVRMFRLGVPLLAGTDGTGGDHPTTHGISYHGELGLLVAAGLTPAEALTAATAAPADAFGLDDRGRVAVGLRADLVLVNGNPLDDITVLRDITTIWRNGTTVDRSAGLPEQELIHS</sequence>
<dbReference type="InterPro" id="IPR032466">
    <property type="entry name" value="Metal_Hydrolase"/>
</dbReference>
<keyword evidence="3" id="KW-1185">Reference proteome</keyword>
<gene>
    <name evidence="2" type="ORF">SAMN04489732_13310</name>
</gene>
<accession>A0A1H8YNV8</accession>
<reference evidence="2 3" key="1">
    <citation type="submission" date="2016-10" db="EMBL/GenBank/DDBJ databases">
        <authorList>
            <person name="de Groot N.N."/>
        </authorList>
    </citation>
    <scope>NUCLEOTIDE SEQUENCE [LARGE SCALE GENOMIC DNA]</scope>
    <source>
        <strain evidence="2 3">DSM 44993</strain>
    </source>
</reference>
<dbReference type="EMBL" id="FOEF01000033">
    <property type="protein sequence ID" value="SEP53895.1"/>
    <property type="molecule type" value="Genomic_DNA"/>
</dbReference>
<dbReference type="Proteomes" id="UP000198582">
    <property type="component" value="Unassembled WGS sequence"/>
</dbReference>
<dbReference type="PANTHER" id="PTHR43135:SF3">
    <property type="entry name" value="ALPHA-D-RIBOSE 1-METHYLPHOSPHONATE 5-TRIPHOSPHATE DIPHOSPHATASE"/>
    <property type="match status" value="1"/>
</dbReference>
<evidence type="ECO:0000259" key="1">
    <source>
        <dbReference type="Pfam" id="PF01979"/>
    </source>
</evidence>
<dbReference type="Gene3D" id="3.30.110.90">
    <property type="entry name" value="Amidohydrolase"/>
    <property type="match status" value="1"/>
</dbReference>
<name>A0A1H8YNV8_9PSEU</name>
<dbReference type="AlphaFoldDB" id="A0A1H8YNV8"/>
<dbReference type="SUPFAM" id="SSF51556">
    <property type="entry name" value="Metallo-dependent hydrolases"/>
    <property type="match status" value="1"/>
</dbReference>